<feature type="binding site" evidence="3">
    <location>
        <position position="110"/>
    </location>
    <ligand>
        <name>Mg(2+)</name>
        <dbReference type="ChEBI" id="CHEBI:18420"/>
    </ligand>
</feature>
<feature type="domain" description="4'-phosphopantetheinyl transferase N-terminal" evidence="5">
    <location>
        <begin position="39"/>
        <end position="97"/>
    </location>
</feature>
<dbReference type="GO" id="GO:0005886">
    <property type="term" value="C:plasma membrane"/>
    <property type="evidence" value="ECO:0007669"/>
    <property type="project" value="TreeGrafter"/>
</dbReference>
<evidence type="ECO:0000256" key="1">
    <source>
        <dbReference type="ARBA" id="ARBA00022679"/>
    </source>
</evidence>
<comment type="cofactor">
    <cofactor evidence="3">
        <name>Mg(2+)</name>
        <dbReference type="ChEBI" id="CHEBI:18420"/>
    </cofactor>
</comment>
<evidence type="ECO:0000256" key="3">
    <source>
        <dbReference type="PIRSR" id="PIRSR603542-2"/>
    </source>
</evidence>
<keyword evidence="1 6" id="KW-0808">Transferase</keyword>
<feature type="binding site" evidence="3">
    <location>
        <position position="109"/>
    </location>
    <ligand>
        <name>Mg(2+)</name>
        <dbReference type="ChEBI" id="CHEBI:18420"/>
    </ligand>
</feature>
<dbReference type="InterPro" id="IPR008278">
    <property type="entry name" value="4-PPantetheinyl_Trfase_dom"/>
</dbReference>
<organism evidence="6 7">
    <name type="scientific">SAR324 cluster bacterium</name>
    <dbReference type="NCBI Taxonomy" id="2024889"/>
    <lineage>
        <taxon>Bacteria</taxon>
        <taxon>Deltaproteobacteria</taxon>
        <taxon>SAR324 cluster</taxon>
    </lineage>
</organism>
<feature type="non-terminal residue" evidence="6">
    <location>
        <position position="179"/>
    </location>
</feature>
<keyword evidence="3" id="KW-0479">Metal-binding</keyword>
<feature type="binding site" evidence="2">
    <location>
        <position position="49"/>
    </location>
    <ligand>
        <name>CoA</name>
        <dbReference type="ChEBI" id="CHEBI:57287"/>
    </ligand>
</feature>
<dbReference type="PANTHER" id="PTHR38096:SF1">
    <property type="entry name" value="ENTEROBACTIN SYNTHASE COMPONENT D"/>
    <property type="match status" value="1"/>
</dbReference>
<sequence length="179" mass="20082">MLKSPFPDNVAFIALSTDSAPPFTLHPQEEELCNKWHSEHRKRLFKLGRHAAHMALETIGFSNNAPILRGSAGEPMWPQGYVASISNTGSIAVAAAAKRSDYRTLGIDIEFASRKVRAQISKYICTENELGALESYFSKKIDSWKLLMIFSAKECFYKAIFPLCGQYIGFKDVELLFDP</sequence>
<reference evidence="6 7" key="1">
    <citation type="journal article" date="2020" name="Biotechnol. Biofuels">
        <title>New insights from the biogas microbiome by comprehensive genome-resolved metagenomics of nearly 1600 species originating from multiple anaerobic digesters.</title>
        <authorList>
            <person name="Campanaro S."/>
            <person name="Treu L."/>
            <person name="Rodriguez-R L.M."/>
            <person name="Kovalovszki A."/>
            <person name="Ziels R.M."/>
            <person name="Maus I."/>
            <person name="Zhu X."/>
            <person name="Kougias P.G."/>
            <person name="Basile A."/>
            <person name="Luo G."/>
            <person name="Schluter A."/>
            <person name="Konstantinidis K.T."/>
            <person name="Angelidaki I."/>
        </authorList>
    </citation>
    <scope>NUCLEOTIDE SEQUENCE [LARGE SCALE GENOMIC DNA]</scope>
    <source>
        <strain evidence="6">AS27yjCOA_65</strain>
    </source>
</reference>
<dbReference type="GO" id="GO:0009239">
    <property type="term" value="P:enterobactin biosynthetic process"/>
    <property type="evidence" value="ECO:0007669"/>
    <property type="project" value="UniProtKB-UniPathway"/>
</dbReference>
<feature type="binding site" evidence="2">
    <location>
        <position position="108"/>
    </location>
    <ligand>
        <name>CoA</name>
        <dbReference type="ChEBI" id="CHEBI:57287"/>
    </ligand>
</feature>
<feature type="binding site" evidence="2">
    <location>
        <position position="154"/>
    </location>
    <ligand>
        <name>CoA</name>
        <dbReference type="ChEBI" id="CHEBI:57287"/>
    </ligand>
</feature>
<evidence type="ECO:0000256" key="2">
    <source>
        <dbReference type="PIRSR" id="PIRSR603542-1"/>
    </source>
</evidence>
<dbReference type="Proteomes" id="UP000524246">
    <property type="component" value="Unassembled WGS sequence"/>
</dbReference>
<dbReference type="InterPro" id="IPR003542">
    <property type="entry name" value="Enbac_synth_compD-like"/>
</dbReference>
<feature type="domain" description="4'-phosphopantetheinyl transferase" evidence="4">
    <location>
        <begin position="105"/>
        <end position="178"/>
    </location>
</feature>
<dbReference type="UniPathway" id="UPA00017"/>
<dbReference type="PANTHER" id="PTHR38096">
    <property type="entry name" value="ENTEROBACTIN SYNTHASE COMPONENT D"/>
    <property type="match status" value="1"/>
</dbReference>
<dbReference type="InterPro" id="IPR041354">
    <property type="entry name" value="4PPT_N"/>
</dbReference>
<gene>
    <name evidence="6" type="ORF">GYA55_06525</name>
</gene>
<evidence type="ECO:0000259" key="5">
    <source>
        <dbReference type="Pfam" id="PF17837"/>
    </source>
</evidence>
<evidence type="ECO:0000259" key="4">
    <source>
        <dbReference type="Pfam" id="PF01648"/>
    </source>
</evidence>
<dbReference type="Pfam" id="PF17837">
    <property type="entry name" value="4PPT_N"/>
    <property type="match status" value="1"/>
</dbReference>
<protein>
    <submittedName>
        <fullName evidence="6">4'-phosphopantetheinyl transferase superfamily protein</fullName>
    </submittedName>
</protein>
<dbReference type="GO" id="GO:0000287">
    <property type="term" value="F:magnesium ion binding"/>
    <property type="evidence" value="ECO:0007669"/>
    <property type="project" value="InterPro"/>
</dbReference>
<dbReference type="PRINTS" id="PR01399">
    <property type="entry name" value="ENTSNTHTASED"/>
</dbReference>
<dbReference type="AlphaFoldDB" id="A0A7X9FS06"/>
<dbReference type="Gene3D" id="3.90.470.20">
    <property type="entry name" value="4'-phosphopantetheinyl transferase domain"/>
    <property type="match status" value="1"/>
</dbReference>
<dbReference type="Pfam" id="PF01648">
    <property type="entry name" value="ACPS"/>
    <property type="match status" value="1"/>
</dbReference>
<evidence type="ECO:0000313" key="7">
    <source>
        <dbReference type="Proteomes" id="UP000524246"/>
    </source>
</evidence>
<dbReference type="GO" id="GO:0009366">
    <property type="term" value="C:enterobactin synthetase complex"/>
    <property type="evidence" value="ECO:0007669"/>
    <property type="project" value="InterPro"/>
</dbReference>
<dbReference type="SUPFAM" id="SSF56214">
    <property type="entry name" value="4'-phosphopantetheinyl transferase"/>
    <property type="match status" value="1"/>
</dbReference>
<dbReference type="InterPro" id="IPR037143">
    <property type="entry name" value="4-PPantetheinyl_Trfase_dom_sf"/>
</dbReference>
<dbReference type="GO" id="GO:0008897">
    <property type="term" value="F:holo-[acyl-carrier-protein] synthase activity"/>
    <property type="evidence" value="ECO:0007669"/>
    <property type="project" value="InterPro"/>
</dbReference>
<keyword evidence="3" id="KW-0460">Magnesium</keyword>
<feature type="binding site" evidence="2">
    <location>
        <position position="158"/>
    </location>
    <ligand>
        <name>CoA</name>
        <dbReference type="ChEBI" id="CHEBI:57287"/>
    </ligand>
</feature>
<proteinExistence type="predicted"/>
<feature type="binding site" evidence="3">
    <location>
        <position position="108"/>
    </location>
    <ligand>
        <name>Mg(2+)</name>
        <dbReference type="ChEBI" id="CHEBI:18420"/>
    </ligand>
</feature>
<evidence type="ECO:0000313" key="6">
    <source>
        <dbReference type="EMBL" id="NMC62808.1"/>
    </source>
</evidence>
<dbReference type="EMBL" id="JAAZON010000284">
    <property type="protein sequence ID" value="NMC62808.1"/>
    <property type="molecule type" value="Genomic_DNA"/>
</dbReference>
<accession>A0A7X9FS06</accession>
<feature type="binding site" evidence="2">
    <location>
        <position position="41"/>
    </location>
    <ligand>
        <name>CoA</name>
        <dbReference type="ChEBI" id="CHEBI:57287"/>
    </ligand>
</feature>
<name>A0A7X9FS06_9DELT</name>
<comment type="caution">
    <text evidence="6">The sequence shown here is derived from an EMBL/GenBank/DDBJ whole genome shotgun (WGS) entry which is preliminary data.</text>
</comment>